<name>A0A183DI87_9BILA</name>
<accession>A0A183DI87</accession>
<dbReference type="AlphaFoldDB" id="A0A183DI87"/>
<proteinExistence type="predicted"/>
<evidence type="ECO:0000313" key="3">
    <source>
        <dbReference type="WBParaSite" id="GPUH_0000843701-mRNA-1"/>
    </source>
</evidence>
<protein>
    <submittedName>
        <fullName evidence="1 3">Uncharacterized protein</fullName>
    </submittedName>
</protein>
<reference evidence="3" key="1">
    <citation type="submission" date="2016-06" db="UniProtKB">
        <authorList>
            <consortium name="WormBaseParasite"/>
        </authorList>
    </citation>
    <scope>IDENTIFICATION</scope>
</reference>
<reference evidence="1 2" key="2">
    <citation type="submission" date="2018-11" db="EMBL/GenBank/DDBJ databases">
        <authorList>
            <consortium name="Pathogen Informatics"/>
        </authorList>
    </citation>
    <scope>NUCLEOTIDE SEQUENCE [LARGE SCALE GENOMIC DNA]</scope>
</reference>
<sequence>MLDVASYLLVDPLLTLLSDVIVSKVNADTLVLAYHRAGGNTEVIARQTFEYRQKCRKVDGTEMDRGLKSSIRCLYGEQSERSNVSETEDSEGR</sequence>
<keyword evidence="2" id="KW-1185">Reference proteome</keyword>
<evidence type="ECO:0000313" key="1">
    <source>
        <dbReference type="EMBL" id="VDK62606.1"/>
    </source>
</evidence>
<evidence type="ECO:0000313" key="2">
    <source>
        <dbReference type="Proteomes" id="UP000271098"/>
    </source>
</evidence>
<dbReference type="Proteomes" id="UP000271098">
    <property type="component" value="Unassembled WGS sequence"/>
</dbReference>
<dbReference type="EMBL" id="UYRT01024568">
    <property type="protein sequence ID" value="VDK62606.1"/>
    <property type="molecule type" value="Genomic_DNA"/>
</dbReference>
<dbReference type="WBParaSite" id="GPUH_0000843701-mRNA-1">
    <property type="protein sequence ID" value="GPUH_0000843701-mRNA-1"/>
    <property type="gene ID" value="GPUH_0000843701"/>
</dbReference>
<organism evidence="3">
    <name type="scientific">Gongylonema pulchrum</name>
    <dbReference type="NCBI Taxonomy" id="637853"/>
    <lineage>
        <taxon>Eukaryota</taxon>
        <taxon>Metazoa</taxon>
        <taxon>Ecdysozoa</taxon>
        <taxon>Nematoda</taxon>
        <taxon>Chromadorea</taxon>
        <taxon>Rhabditida</taxon>
        <taxon>Spirurina</taxon>
        <taxon>Spiruromorpha</taxon>
        <taxon>Spiruroidea</taxon>
        <taxon>Gongylonematidae</taxon>
        <taxon>Gongylonema</taxon>
    </lineage>
</organism>
<gene>
    <name evidence="1" type="ORF">GPUH_LOCUS8427</name>
</gene>